<dbReference type="EMBL" id="QJSQ01000037">
    <property type="protein sequence ID" value="PYE14772.1"/>
    <property type="molecule type" value="Genomic_DNA"/>
</dbReference>
<evidence type="ECO:0000313" key="2">
    <source>
        <dbReference type="Proteomes" id="UP000247772"/>
    </source>
</evidence>
<name>A0A2V4SZC6_9BURK</name>
<evidence type="ECO:0000313" key="1">
    <source>
        <dbReference type="EMBL" id="PYE14772.1"/>
    </source>
</evidence>
<sequence length="89" mass="10026">METRLDTFNGWKMRAAVESRLTSKGEAKYYIVEPITYAEHSGGIPRTEAEVRGQGGPFDSSDEAFSAAFRRCRHAIASAIRLRNLESFR</sequence>
<protein>
    <submittedName>
        <fullName evidence="1">Uncharacterized protein</fullName>
    </submittedName>
</protein>
<accession>A0A2V4SZC6</accession>
<dbReference type="Proteomes" id="UP000247772">
    <property type="component" value="Unassembled WGS sequence"/>
</dbReference>
<comment type="caution">
    <text evidence="1">The sequence shown here is derived from an EMBL/GenBank/DDBJ whole genome shotgun (WGS) entry which is preliminary data.</text>
</comment>
<dbReference type="AlphaFoldDB" id="A0A2V4SZC6"/>
<gene>
    <name evidence="1" type="ORF">C7410_13720</name>
</gene>
<reference evidence="1 2" key="1">
    <citation type="submission" date="2018-06" db="EMBL/GenBank/DDBJ databases">
        <title>Genomic Encyclopedia of Type Strains, Phase IV (KMG-V): Genome sequencing to study the core and pangenomes of soil and plant-associated prokaryotes.</title>
        <authorList>
            <person name="Whitman W."/>
        </authorList>
    </citation>
    <scope>NUCLEOTIDE SEQUENCE [LARGE SCALE GENOMIC DNA]</scope>
    <source>
        <strain evidence="1 2">SRCL-318</strain>
    </source>
</reference>
<organism evidence="1 2">
    <name type="scientific">Paraburkholderia silvatlantica</name>
    <dbReference type="NCBI Taxonomy" id="321895"/>
    <lineage>
        <taxon>Bacteria</taxon>
        <taxon>Pseudomonadati</taxon>
        <taxon>Pseudomonadota</taxon>
        <taxon>Betaproteobacteria</taxon>
        <taxon>Burkholderiales</taxon>
        <taxon>Burkholderiaceae</taxon>
        <taxon>Paraburkholderia</taxon>
    </lineage>
</organism>
<dbReference type="OrthoDB" id="9107460at2"/>
<dbReference type="RefSeq" id="WP_146242765.1">
    <property type="nucleotide sequence ID" value="NZ_QJSQ01000037.1"/>
</dbReference>
<proteinExistence type="predicted"/>